<dbReference type="SUPFAM" id="SSF51905">
    <property type="entry name" value="FAD/NAD(P)-binding domain"/>
    <property type="match status" value="1"/>
</dbReference>
<dbReference type="GO" id="GO:0008688">
    <property type="term" value="F:3-(3-hydroxyphenyl)propionate hydroxylase activity"/>
    <property type="evidence" value="ECO:0007669"/>
    <property type="project" value="TreeGrafter"/>
</dbReference>
<dbReference type="GO" id="GO:0019622">
    <property type="term" value="P:3-(3-hydroxy)phenylpropionate catabolic process"/>
    <property type="evidence" value="ECO:0007669"/>
    <property type="project" value="TreeGrafter"/>
</dbReference>
<dbReference type="Gene3D" id="3.30.70.2450">
    <property type="match status" value="1"/>
</dbReference>
<dbReference type="AlphaFoldDB" id="A0A328HDY6"/>
<evidence type="ECO:0000259" key="2">
    <source>
        <dbReference type="Pfam" id="PF01494"/>
    </source>
</evidence>
<dbReference type="Pfam" id="PF01494">
    <property type="entry name" value="FAD_binding_3"/>
    <property type="match status" value="1"/>
</dbReference>
<dbReference type="OrthoDB" id="4246007at2"/>
<proteinExistence type="predicted"/>
<keyword evidence="1" id="KW-0560">Oxidoreductase</keyword>
<gene>
    <name evidence="3" type="ORF">DBZ45_15845</name>
</gene>
<feature type="domain" description="FAD-binding" evidence="2">
    <location>
        <begin position="2"/>
        <end position="334"/>
    </location>
</feature>
<dbReference type="PANTHER" id="PTHR43476:SF3">
    <property type="entry name" value="FAD-BINDING MONOOXYGENASE"/>
    <property type="match status" value="1"/>
</dbReference>
<dbReference type="InterPro" id="IPR002938">
    <property type="entry name" value="FAD-bd"/>
</dbReference>
<dbReference type="GO" id="GO:0071949">
    <property type="term" value="F:FAD binding"/>
    <property type="evidence" value="ECO:0007669"/>
    <property type="project" value="InterPro"/>
</dbReference>
<dbReference type="PANTHER" id="PTHR43476">
    <property type="entry name" value="3-(3-HYDROXY-PHENYL)PROPIONATE/3-HYDROXYCINNAMIC ACID HYDROXYLASE"/>
    <property type="match status" value="1"/>
</dbReference>
<dbReference type="InterPro" id="IPR050631">
    <property type="entry name" value="PheA/TfdB_FAD_monoxygenase"/>
</dbReference>
<dbReference type="Proteomes" id="UP000249166">
    <property type="component" value="Unassembled WGS sequence"/>
</dbReference>
<dbReference type="InterPro" id="IPR036188">
    <property type="entry name" value="FAD/NAD-bd_sf"/>
</dbReference>
<sequence>MTDVLIVGGGPVGLFLGSLLLQHGVAVRVLERRTGRNAHTRAIGIHPPALAALERIGVAQELIGRGVPIRQGFAVSSGRRIAHMPFAPVSARYPFVLAVPQPVTEEVLERRLRELDDSALVRDARVTGMHDDGTRVTLNATTAGAASSYSAAFAVGADGAYSAMRSLLGVMAPEKKYPDHYLMGDYPESSPYGCDAALFLESEGIVESFPLPRGVRRWVVRLGSPPASPNAEQLAALVARRTRVALDPGANTMFSSFGVRSRLAARMVSGRTALIGDAAHEISPIGGQGMNLGWLDAEELVPGILAVVRGEPSAETLMRFDASRRRAAAAAKRQAELNMALGRPLPAGLLRPRNAVIARAAAVPAFNALVARRFTMQ</sequence>
<reference evidence="3 4" key="1">
    <citation type="submission" date="2018-04" db="EMBL/GenBank/DDBJ databases">
        <title>Bacteria isolated from cave deposits of Manipur.</title>
        <authorList>
            <person name="Sahoo D."/>
            <person name="Sarangthem I."/>
            <person name="Nandeibam J."/>
        </authorList>
    </citation>
    <scope>NUCLEOTIDE SEQUENCE [LARGE SCALE GENOMIC DNA]</scope>
    <source>
        <strain evidence="4">mrc11</strain>
    </source>
</reference>
<dbReference type="Gene3D" id="3.50.50.60">
    <property type="entry name" value="FAD/NAD(P)-binding domain"/>
    <property type="match status" value="1"/>
</dbReference>
<dbReference type="PRINTS" id="PR00420">
    <property type="entry name" value="RNGMNOXGNASE"/>
</dbReference>
<evidence type="ECO:0000313" key="3">
    <source>
        <dbReference type="EMBL" id="RAM36391.1"/>
    </source>
</evidence>
<evidence type="ECO:0000256" key="1">
    <source>
        <dbReference type="ARBA" id="ARBA00023002"/>
    </source>
</evidence>
<name>A0A328HDY6_ARTGO</name>
<accession>A0A328HDY6</accession>
<dbReference type="EMBL" id="QLNP01000095">
    <property type="protein sequence ID" value="RAM36391.1"/>
    <property type="molecule type" value="Genomic_DNA"/>
</dbReference>
<organism evidence="3 4">
    <name type="scientific">Arthrobacter globiformis</name>
    <dbReference type="NCBI Taxonomy" id="1665"/>
    <lineage>
        <taxon>Bacteria</taxon>
        <taxon>Bacillati</taxon>
        <taxon>Actinomycetota</taxon>
        <taxon>Actinomycetes</taxon>
        <taxon>Micrococcales</taxon>
        <taxon>Micrococcaceae</taxon>
        <taxon>Arthrobacter</taxon>
    </lineage>
</organism>
<dbReference type="RefSeq" id="WP_111904828.1">
    <property type="nucleotide sequence ID" value="NZ_QLNP01000095.1"/>
</dbReference>
<keyword evidence="3" id="KW-0503">Monooxygenase</keyword>
<comment type="caution">
    <text evidence="3">The sequence shown here is derived from an EMBL/GenBank/DDBJ whole genome shotgun (WGS) entry which is preliminary data.</text>
</comment>
<protein>
    <submittedName>
        <fullName evidence="3">FAD-dependent monooxygenase</fullName>
    </submittedName>
</protein>
<evidence type="ECO:0000313" key="4">
    <source>
        <dbReference type="Proteomes" id="UP000249166"/>
    </source>
</evidence>